<feature type="region of interest" description="Disordered" evidence="2">
    <location>
        <begin position="157"/>
        <end position="190"/>
    </location>
</feature>
<dbReference type="InterPro" id="IPR018247">
    <property type="entry name" value="EF_Hand_1_Ca_BS"/>
</dbReference>
<keyword evidence="3" id="KW-0812">Transmembrane</keyword>
<keyword evidence="6" id="KW-1185">Reference proteome</keyword>
<accession>A0ABP0IAP1</accession>
<dbReference type="EMBL" id="CAXAMN010002314">
    <property type="protein sequence ID" value="CAK8999077.1"/>
    <property type="molecule type" value="Genomic_DNA"/>
</dbReference>
<dbReference type="Proteomes" id="UP001642484">
    <property type="component" value="Unassembled WGS sequence"/>
</dbReference>
<gene>
    <name evidence="5" type="ORF">CCMP2556_LOCUS5514</name>
</gene>
<dbReference type="InterPro" id="IPR011992">
    <property type="entry name" value="EF-hand-dom_pair"/>
</dbReference>
<protein>
    <recommendedName>
        <fullName evidence="4">EF-hand domain-containing protein</fullName>
    </recommendedName>
</protein>
<evidence type="ECO:0000256" key="1">
    <source>
        <dbReference type="ARBA" id="ARBA00022837"/>
    </source>
</evidence>
<feature type="domain" description="EF-hand" evidence="4">
    <location>
        <begin position="291"/>
        <end position="326"/>
    </location>
</feature>
<feature type="transmembrane region" description="Helical" evidence="3">
    <location>
        <begin position="26"/>
        <end position="46"/>
    </location>
</feature>
<organism evidence="5 6">
    <name type="scientific">Durusdinium trenchii</name>
    <dbReference type="NCBI Taxonomy" id="1381693"/>
    <lineage>
        <taxon>Eukaryota</taxon>
        <taxon>Sar</taxon>
        <taxon>Alveolata</taxon>
        <taxon>Dinophyceae</taxon>
        <taxon>Suessiales</taxon>
        <taxon>Symbiodiniaceae</taxon>
        <taxon>Durusdinium</taxon>
    </lineage>
</organism>
<dbReference type="PROSITE" id="PS50222">
    <property type="entry name" value="EF_HAND_2"/>
    <property type="match status" value="1"/>
</dbReference>
<proteinExistence type="predicted"/>
<evidence type="ECO:0000256" key="3">
    <source>
        <dbReference type="SAM" id="Phobius"/>
    </source>
</evidence>
<dbReference type="InterPro" id="IPR002048">
    <property type="entry name" value="EF_hand_dom"/>
</dbReference>
<name>A0ABP0IAP1_9DINO</name>
<dbReference type="SMART" id="SM00054">
    <property type="entry name" value="EFh"/>
    <property type="match status" value="1"/>
</dbReference>
<sequence>MACFTGLAGTWTAKQDSPSSSLSLPFGASVSGFYATCAVALVLMVLSAVRQSRARRALGRTFCTARRVISMTPRFLGHLGTLVQRTPRMLRPQCHRAASVRRAWSRESSGSLEFEVALVPFSRSASEPRVESEPPTLPIQRRAVTCSAKLLASVKLSNCPPPDEEEQHDLPSCTDPERVSSRKQIGSPLSPLSTNLTKQFSSIPSLVELGEMFDHLVQKWGMADVRFMREVVLELNGTCNVQFQSGDGDRLHSMLTQNGAVDIDRRRFQEGVHALLCAAQAAKSQDLSLTQLRLVLATAFERFDMDGNGEISSDEFLAALQRCDIRLPEPEALVLLRFFGKETVVKENLAPSLGEQCEAALTGAQERMAHTTGWSGVVEMVEWVASWGSDSPVSQAKLLAFFRDRTEVVADTSEFAATLGATVLVLNHLHDNPPQLDTGEWIQQLQLVANEFTSAINSLLQSTPAGSTLASALLAALNAVRTNSEIVSLNENEALLYARAFHQKGFSMRLFRKLLASGGYRWVKASKGDMIHRAEDGDVKILVQGTASRVGDDLPQGNIKGGQMILEESIDVIACEDVVFIAWDKAQLCDYIASTDDLKLTAMVSEIFHMDIEGGVPFSPLQAALKLQAKRKGFTSAGSLSEGFKQIICKEGISFDEKLEQCKTLLMDSSSDLVESYEALVDLAGACSALLALSNQSSASLTSPDELLQLSPLLILLGIVLGQVMRRNHASFASSP</sequence>
<keyword evidence="3" id="KW-0472">Membrane</keyword>
<dbReference type="SUPFAM" id="SSF47473">
    <property type="entry name" value="EF-hand"/>
    <property type="match status" value="1"/>
</dbReference>
<reference evidence="5 6" key="1">
    <citation type="submission" date="2024-02" db="EMBL/GenBank/DDBJ databases">
        <authorList>
            <person name="Chen Y."/>
            <person name="Shah S."/>
            <person name="Dougan E. K."/>
            <person name="Thang M."/>
            <person name="Chan C."/>
        </authorList>
    </citation>
    <scope>NUCLEOTIDE SEQUENCE [LARGE SCALE GENOMIC DNA]</scope>
</reference>
<evidence type="ECO:0000313" key="6">
    <source>
        <dbReference type="Proteomes" id="UP001642484"/>
    </source>
</evidence>
<keyword evidence="3" id="KW-1133">Transmembrane helix</keyword>
<evidence type="ECO:0000259" key="4">
    <source>
        <dbReference type="PROSITE" id="PS50222"/>
    </source>
</evidence>
<evidence type="ECO:0000313" key="5">
    <source>
        <dbReference type="EMBL" id="CAK8999077.1"/>
    </source>
</evidence>
<evidence type="ECO:0000256" key="2">
    <source>
        <dbReference type="SAM" id="MobiDB-lite"/>
    </source>
</evidence>
<comment type="caution">
    <text evidence="5">The sequence shown here is derived from an EMBL/GenBank/DDBJ whole genome shotgun (WGS) entry which is preliminary data.</text>
</comment>
<dbReference type="PROSITE" id="PS00018">
    <property type="entry name" value="EF_HAND_1"/>
    <property type="match status" value="1"/>
</dbReference>
<dbReference type="CDD" id="cd00051">
    <property type="entry name" value="EFh"/>
    <property type="match status" value="1"/>
</dbReference>
<keyword evidence="1" id="KW-0106">Calcium</keyword>
<dbReference type="Gene3D" id="1.10.238.10">
    <property type="entry name" value="EF-hand"/>
    <property type="match status" value="1"/>
</dbReference>